<gene>
    <name evidence="1" type="ORF">GCM10008983_05560</name>
</gene>
<dbReference type="Proteomes" id="UP001501459">
    <property type="component" value="Unassembled WGS sequence"/>
</dbReference>
<accession>A0ABP3IXX6</accession>
<evidence type="ECO:0000313" key="2">
    <source>
        <dbReference type="Proteomes" id="UP001501459"/>
    </source>
</evidence>
<comment type="caution">
    <text evidence="1">The sequence shown here is derived from an EMBL/GenBank/DDBJ whole genome shotgun (WGS) entry which is preliminary data.</text>
</comment>
<dbReference type="EMBL" id="BAAADM010000009">
    <property type="protein sequence ID" value="GAA0431848.1"/>
    <property type="molecule type" value="Genomic_DNA"/>
</dbReference>
<evidence type="ECO:0000313" key="1">
    <source>
        <dbReference type="EMBL" id="GAA0431848.1"/>
    </source>
</evidence>
<keyword evidence="2" id="KW-1185">Reference proteome</keyword>
<dbReference type="RefSeq" id="WP_343751034.1">
    <property type="nucleotide sequence ID" value="NZ_BAAADM010000009.1"/>
</dbReference>
<reference evidence="2" key="1">
    <citation type="journal article" date="2019" name="Int. J. Syst. Evol. Microbiol.">
        <title>The Global Catalogue of Microorganisms (GCM) 10K type strain sequencing project: providing services to taxonomists for standard genome sequencing and annotation.</title>
        <authorList>
            <consortium name="The Broad Institute Genomics Platform"/>
            <consortium name="The Broad Institute Genome Sequencing Center for Infectious Disease"/>
            <person name="Wu L."/>
            <person name="Ma J."/>
        </authorList>
    </citation>
    <scope>NUCLEOTIDE SEQUENCE [LARGE SCALE GENOMIC DNA]</scope>
    <source>
        <strain evidence="2">JCM 12149</strain>
    </source>
</reference>
<name>A0ABP3IXX6_9BACI</name>
<sequence length="186" mass="21971">MNNNLWHFIGVQRKTRTDADKKVDLIMNEIFKSLDLLLVIKLENYRDIHQLIEEKRRQDNETAYFWDWLNEDGLFKIKQILQYNLADSEELHGFLDYRDMILKLDAESQIPDSLFTSIADTVTEIHGLIETISEETATIEEQRYRSPFNEEPIQYPIPVDIHQNEQQWVVNKSESPAGNSRTFIVV</sequence>
<organism evidence="1 2">
    <name type="scientific">Lentibacillus halophilus</name>
    <dbReference type="NCBI Taxonomy" id="295065"/>
    <lineage>
        <taxon>Bacteria</taxon>
        <taxon>Bacillati</taxon>
        <taxon>Bacillota</taxon>
        <taxon>Bacilli</taxon>
        <taxon>Bacillales</taxon>
        <taxon>Bacillaceae</taxon>
        <taxon>Lentibacillus</taxon>
    </lineage>
</organism>
<protein>
    <submittedName>
        <fullName evidence="1">Uncharacterized protein</fullName>
    </submittedName>
</protein>
<proteinExistence type="predicted"/>